<accession>I5B616</accession>
<reference evidence="1 2" key="1">
    <citation type="submission" date="2011-09" db="EMBL/GenBank/DDBJ databases">
        <authorList>
            <consortium name="US DOE Joint Genome Institute (JGI-PGF)"/>
            <person name="Lucas S."/>
            <person name="Han J."/>
            <person name="Lapidus A."/>
            <person name="Cheng J.-F."/>
            <person name="Goodwin L."/>
            <person name="Pitluck S."/>
            <person name="Peters L."/>
            <person name="Land M.L."/>
            <person name="Hauser L."/>
            <person name="Orellana R."/>
            <person name="Lovley D."/>
            <person name="Woyke T.J."/>
        </authorList>
    </citation>
    <scope>NUCLEOTIDE SEQUENCE [LARGE SCALE GENOMIC DNA]</scope>
    <source>
        <strain evidence="1 2">2ac9</strain>
    </source>
</reference>
<name>I5B616_9BACT</name>
<keyword evidence="2" id="KW-1185">Reference proteome</keyword>
<organism evidence="1 2">
    <name type="scientific">Desulfobacter postgatei 2ac9</name>
    <dbReference type="NCBI Taxonomy" id="879212"/>
    <lineage>
        <taxon>Bacteria</taxon>
        <taxon>Pseudomonadati</taxon>
        <taxon>Thermodesulfobacteriota</taxon>
        <taxon>Desulfobacteria</taxon>
        <taxon>Desulfobacterales</taxon>
        <taxon>Desulfobacteraceae</taxon>
        <taxon>Desulfobacter</taxon>
    </lineage>
</organism>
<dbReference type="AlphaFoldDB" id="I5B616"/>
<dbReference type="eggNOG" id="ENOG5032WAY">
    <property type="taxonomic scope" value="Bacteria"/>
</dbReference>
<reference evidence="1 2" key="2">
    <citation type="submission" date="2012-02" db="EMBL/GenBank/DDBJ databases">
        <title>Improved High-Quality Draft sequence of Desulfobacter postgatei 2ac9.</title>
        <authorList>
            <consortium name="US DOE Joint Genome Institute"/>
            <person name="Lucas S."/>
            <person name="Han J."/>
            <person name="Lapidus A."/>
            <person name="Cheng J.-F."/>
            <person name="Goodwin L."/>
            <person name="Pitluck S."/>
            <person name="Peters L."/>
            <person name="Ovchinnikova G."/>
            <person name="Held B."/>
            <person name="Detter J.C."/>
            <person name="Han C."/>
            <person name="Tapia R."/>
            <person name="Land M."/>
            <person name="Hauser L."/>
            <person name="Kyrpides N."/>
            <person name="Ivanova N."/>
            <person name="Pagani I."/>
            <person name="Orellana R."/>
            <person name="Lovley D."/>
            <person name="Woyke T."/>
        </authorList>
    </citation>
    <scope>NUCLEOTIDE SEQUENCE [LARGE SCALE GENOMIC DNA]</scope>
    <source>
        <strain evidence="1 2">2ac9</strain>
    </source>
</reference>
<dbReference type="OrthoDB" id="5420044at2"/>
<proteinExistence type="predicted"/>
<sequence length="108" mass="12250">MYEIIATPEEYQIDHLINGTDNANIDLTREERDKWAKQIVQFSQRLADFAQKADLFSSLLASEEKISATPASLKTLKIQLFMINDALNSALDIADMMENDMIKTPQEA</sequence>
<dbReference type="Proteomes" id="UP000005778">
    <property type="component" value="Chromosome"/>
</dbReference>
<evidence type="ECO:0000313" key="2">
    <source>
        <dbReference type="Proteomes" id="UP000005778"/>
    </source>
</evidence>
<dbReference type="RefSeq" id="WP_004074596.1">
    <property type="nucleotide sequence ID" value="NZ_CM001488.1"/>
</dbReference>
<dbReference type="HOGENOM" id="CLU_2192792_0_0_7"/>
<gene>
    <name evidence="1" type="ORF">DespoDRAFT_03135</name>
</gene>
<dbReference type="STRING" id="879212.DespoDRAFT_03135"/>
<dbReference type="EMBL" id="CM001488">
    <property type="protein sequence ID" value="EIM64929.1"/>
    <property type="molecule type" value="Genomic_DNA"/>
</dbReference>
<evidence type="ECO:0000313" key="1">
    <source>
        <dbReference type="EMBL" id="EIM64929.1"/>
    </source>
</evidence>
<protein>
    <submittedName>
        <fullName evidence="1">Uncharacterized protein</fullName>
    </submittedName>
</protein>